<sequence>MSSILENKDQQHPQEKSDRALVDRLLEIKADPTDYQLTELARLRIRYSRFPGAREIQQGLERILQQWSLTEDRLFELTRQIHSQGHVYKQPKSVETPDDWS</sequence>
<gene>
    <name evidence="1" type="ORF">MC7420_1826</name>
</gene>
<reference evidence="1 2" key="1">
    <citation type="submission" date="2008-07" db="EMBL/GenBank/DDBJ databases">
        <authorList>
            <person name="Tandeau de Marsac N."/>
            <person name="Ferriera S."/>
            <person name="Johnson J."/>
            <person name="Kravitz S."/>
            <person name="Beeson K."/>
            <person name="Sutton G."/>
            <person name="Rogers Y.-H."/>
            <person name="Friedman R."/>
            <person name="Frazier M."/>
            <person name="Venter J.C."/>
        </authorList>
    </citation>
    <scope>NUCLEOTIDE SEQUENCE [LARGE SCALE GENOMIC DNA]</scope>
    <source>
        <strain evidence="1 2">PCC 7420</strain>
    </source>
</reference>
<evidence type="ECO:0008006" key="3">
    <source>
        <dbReference type="Google" id="ProtNLM"/>
    </source>
</evidence>
<keyword evidence="2" id="KW-1185">Reference proteome</keyword>
<protein>
    <recommendedName>
        <fullName evidence="3">DUF3288 domain-containing protein</fullName>
    </recommendedName>
</protein>
<accession>B4VM99</accession>
<evidence type="ECO:0000313" key="2">
    <source>
        <dbReference type="Proteomes" id="UP000003835"/>
    </source>
</evidence>
<proteinExistence type="predicted"/>
<dbReference type="AlphaFoldDB" id="B4VM99"/>
<dbReference type="STRING" id="118168.MC7420_1826"/>
<name>B4VM99_9CYAN</name>
<dbReference type="RefSeq" id="WP_006099781.1">
    <property type="nucleotide sequence ID" value="NZ_DS989845.1"/>
</dbReference>
<dbReference type="eggNOG" id="ENOG5032Y24">
    <property type="taxonomic scope" value="Bacteria"/>
</dbReference>
<organism evidence="1 2">
    <name type="scientific">Coleofasciculus chthonoplastes PCC 7420</name>
    <dbReference type="NCBI Taxonomy" id="118168"/>
    <lineage>
        <taxon>Bacteria</taxon>
        <taxon>Bacillati</taxon>
        <taxon>Cyanobacteriota</taxon>
        <taxon>Cyanophyceae</taxon>
        <taxon>Coleofasciculales</taxon>
        <taxon>Coleofasciculaceae</taxon>
        <taxon>Coleofasciculus</taxon>
    </lineage>
</organism>
<dbReference type="Pfam" id="PF11691">
    <property type="entry name" value="DUF3288"/>
    <property type="match status" value="1"/>
</dbReference>
<evidence type="ECO:0000313" key="1">
    <source>
        <dbReference type="EMBL" id="EDX76823.1"/>
    </source>
</evidence>
<dbReference type="HOGENOM" id="CLU_160065_1_0_3"/>
<dbReference type="OrthoDB" id="514226at2"/>
<dbReference type="Proteomes" id="UP000003835">
    <property type="component" value="Unassembled WGS sequence"/>
</dbReference>
<dbReference type="EMBL" id="DS989845">
    <property type="protein sequence ID" value="EDX76823.1"/>
    <property type="molecule type" value="Genomic_DNA"/>
</dbReference>
<dbReference type="InterPro" id="IPR021705">
    <property type="entry name" value="DUF3288"/>
</dbReference>